<dbReference type="FunFam" id="2.60.40.420:FF:000016">
    <property type="entry name" value="Monocopper oxidase-like protein"/>
    <property type="match status" value="1"/>
</dbReference>
<proteinExistence type="inferred from homology"/>
<dbReference type="SUPFAM" id="SSF49503">
    <property type="entry name" value="Cupredoxins"/>
    <property type="match status" value="6"/>
</dbReference>
<dbReference type="InterPro" id="IPR011706">
    <property type="entry name" value="Cu-oxidase_C"/>
</dbReference>
<dbReference type="EMBL" id="JAATIP010000234">
    <property type="protein sequence ID" value="KAF4357610.1"/>
    <property type="molecule type" value="Genomic_DNA"/>
</dbReference>
<comment type="similarity">
    <text evidence="1">Belongs to the 'GDSL' lipolytic enzyme family.</text>
</comment>
<sequence length="1442" mass="160833">MVLSLAKATVRNFGLIVLVLGLVCAEDPYRFFDWNITYGDIYPLGFRQQGILINGQFPGPDIYSVTNDNLIINVHNSLPEPFLISWNGVQNRRNSFQDGVYGTNCPIPPGKNFTYKLQVKDQIGSYYYFPSLGFQKAAGGFGAIKVLSRPRIPVPFPEPAGDYSLLIGDWYKFGHQALQKILDGGHRLPNPDNILINGRPNGTTLTFEPGKTYRLRISNVGIQNSLNFRIQGHKMKLVEVEGTHTVQTTYSSLDVHVGQSYSVLVTADQAPQDYYIAVSTRFTRNIITSTAILHYSNSASAVSGPIPGGPTIEIDWSLNQARSIRTNLTASGPRPNPQGSYHYGQINISRTIRLESSAAQVNGKQRYALNSVSFIPADTPLKLADYFNIDGVFKVGSISDNPSSKKMYLDTSVMGADYRAFIEIVFQNRENIVQSYHLDGYNFWVVGMDGGQWSPESRKQYNLADAVSRCTTQVYPKSWTAIYVALDNVGMWNLRTEFWARQYLGQQFYLRVYTPVKSTRAVRRFALVILVLGLVCAEDPYRFFDWTVSYGDIYPLGVKQRGILINGLFPGPNIYAVTNDNLIINVKNNLPEPFLLSWSGLQNRKNSYQDGVSGTTCAIPPGKNYTYKLQAKDQIGSFYYFPSTAFHKAAGGFGAIKILSRPRIPVPFPPPAADYSILIGDWYKTDHEKLKSILDNGRRLTSPDGILINGRGSNAVFTIEQGKTIRLRVSNVGLQNSLNFRIQGHTMKLIEVEGIHTIQTTYDSLDIHVGQSYSVLVTGNKAPQDYYIAVSTRFSEKAMTATAILKYKNSARKVSGPIPAGPNPGIDWSLNQARSIRNNGTASGPRPNPQGSYPYWNIPISRTITLESSAAQVGGKQRYAINSISYKPADTPLKLADYYKIPGVFRVGSMPDNPTRKPMTLDTAVLGADYRAFIEIIFQNHEDIIQSYHINGYYFRIVGMDKGVWSKNSRKQYNMVDAVSRYTTQVYPKSWTAALVALDNVGMWNVRSEFWARQYLGQQFYMRVFTNSNSTRDEYLIPPNALKSFAYKYQKPLMGFLSNITHYFSFKIYLMAKPIWVPLVIFCVMFIFPLAQANVPAIFILGDSTADVGTNNFLPHSGNRANFPYNGIDFPQSIPTGRFSNGLNSADFLAKLLGYEKSPPPFLSLNFKSLLKNFTGANFASGGSGILDITGQSNVSITKPGKGQSPSDYLNKNHKNVIPLGEQIRQFSSVRRKLIAIKGRKAAMKYISESLYFLSIGSNDIFGYFHSQSSIPKSEFLSSLIFAYQKHLKSLLNLGAKKFGIISVPPIGCCPSQRAFNETGGGCLEELNQHSEDFHVMLGALLNNLSSECKDMKYSLGNAFEMTINIIKNPTPFNFTEVKAPCCGDGESFCIPHAKLCPNRHEYLFWDLFHPTETASELAAVTLFSGPPSFVYPINFAQLAEV</sequence>
<evidence type="ECO:0000259" key="5">
    <source>
        <dbReference type="Pfam" id="PF00394"/>
    </source>
</evidence>
<dbReference type="InterPro" id="IPR034273">
    <property type="entry name" value="CuRO_1_AAO-like"/>
</dbReference>
<dbReference type="Pfam" id="PF07732">
    <property type="entry name" value="Cu-oxidase_3"/>
    <property type="match status" value="2"/>
</dbReference>
<feature type="domain" description="Plastocyanin-like" evidence="7">
    <location>
        <begin position="548"/>
        <end position="661"/>
    </location>
</feature>
<dbReference type="PANTHER" id="PTHR11709:SF267">
    <property type="entry name" value="MULTI-COPPER OXIDASE TYPE I FAMILY PROTEIN-RELATED"/>
    <property type="match status" value="1"/>
</dbReference>
<feature type="chain" id="PRO_5029784845" description="L-ascorbate oxidase" evidence="4">
    <location>
        <begin position="26"/>
        <end position="1442"/>
    </location>
</feature>
<feature type="domain" description="Plastocyanin-like" evidence="7">
    <location>
        <begin position="36"/>
        <end position="149"/>
    </location>
</feature>
<dbReference type="Proteomes" id="UP000525078">
    <property type="component" value="Unassembled WGS sequence"/>
</dbReference>
<evidence type="ECO:0000259" key="7">
    <source>
        <dbReference type="Pfam" id="PF07732"/>
    </source>
</evidence>
<evidence type="ECO:0000256" key="3">
    <source>
        <dbReference type="ARBA" id="ARBA00023180"/>
    </source>
</evidence>
<dbReference type="InterPro" id="IPR035669">
    <property type="entry name" value="SGNH_plant_lipase-like"/>
</dbReference>
<feature type="domain" description="Plastocyanin-like" evidence="6">
    <location>
        <begin position="378"/>
        <end position="515"/>
    </location>
</feature>
<dbReference type="GO" id="GO:0016788">
    <property type="term" value="F:hydrolase activity, acting on ester bonds"/>
    <property type="evidence" value="ECO:0007669"/>
    <property type="project" value="InterPro"/>
</dbReference>
<dbReference type="PANTHER" id="PTHR11709">
    <property type="entry name" value="MULTI-COPPER OXIDASE"/>
    <property type="match status" value="1"/>
</dbReference>
<evidence type="ECO:0000256" key="2">
    <source>
        <dbReference type="ARBA" id="ARBA00010609"/>
    </source>
</evidence>
<feature type="domain" description="Plastocyanin-like" evidence="5">
    <location>
        <begin position="162"/>
        <end position="298"/>
    </location>
</feature>
<dbReference type="Pfam" id="PF00394">
    <property type="entry name" value="Cu-oxidase"/>
    <property type="match status" value="2"/>
</dbReference>
<comment type="caution">
    <text evidence="8">The sequence shown here is derived from an EMBL/GenBank/DDBJ whole genome shotgun (WGS) entry which is preliminary data.</text>
</comment>
<evidence type="ECO:0000313" key="8">
    <source>
        <dbReference type="EMBL" id="KAF4357610.1"/>
    </source>
</evidence>
<feature type="domain" description="Plastocyanin-like" evidence="6">
    <location>
        <begin position="891"/>
        <end position="1027"/>
    </location>
</feature>
<feature type="signal peptide" evidence="4">
    <location>
        <begin position="1"/>
        <end position="25"/>
    </location>
</feature>
<dbReference type="CDD" id="cd13846">
    <property type="entry name" value="CuRO_1_AAO_like_1"/>
    <property type="match status" value="1"/>
</dbReference>
<dbReference type="CDD" id="cd01837">
    <property type="entry name" value="SGNH_plant_lipase_like"/>
    <property type="match status" value="1"/>
</dbReference>
<dbReference type="Pfam" id="PF00657">
    <property type="entry name" value="Lipase_GDSL"/>
    <property type="match status" value="1"/>
</dbReference>
<dbReference type="InterPro" id="IPR001117">
    <property type="entry name" value="Cu-oxidase_2nd"/>
</dbReference>
<dbReference type="CDD" id="cd13894">
    <property type="entry name" value="CuRO_3_AAO_like_1"/>
    <property type="match status" value="1"/>
</dbReference>
<dbReference type="Pfam" id="PF07731">
    <property type="entry name" value="Cu-oxidase_2"/>
    <property type="match status" value="2"/>
</dbReference>
<dbReference type="InterPro" id="IPR034275">
    <property type="entry name" value="CuRO_3_AO-like"/>
</dbReference>
<dbReference type="Gene3D" id="2.60.40.420">
    <property type="entry name" value="Cupredoxins - blue copper proteins"/>
    <property type="match status" value="6"/>
</dbReference>
<evidence type="ECO:0000259" key="6">
    <source>
        <dbReference type="Pfam" id="PF07731"/>
    </source>
</evidence>
<evidence type="ECO:0000313" key="9">
    <source>
        <dbReference type="Proteomes" id="UP000525078"/>
    </source>
</evidence>
<dbReference type="Gene3D" id="3.40.50.1110">
    <property type="entry name" value="SGNH hydrolase"/>
    <property type="match status" value="1"/>
</dbReference>
<dbReference type="FunFam" id="2.60.40.420:FF:000012">
    <property type="entry name" value="Monocopper oxidase-like protein"/>
    <property type="match status" value="2"/>
</dbReference>
<accession>A0A7J6EIS0</accession>
<evidence type="ECO:0000256" key="4">
    <source>
        <dbReference type="SAM" id="SignalP"/>
    </source>
</evidence>
<dbReference type="GO" id="GO:0005507">
    <property type="term" value="F:copper ion binding"/>
    <property type="evidence" value="ECO:0007669"/>
    <property type="project" value="InterPro"/>
</dbReference>
<evidence type="ECO:0000256" key="1">
    <source>
        <dbReference type="ARBA" id="ARBA00008668"/>
    </source>
</evidence>
<dbReference type="InterPro" id="IPR001087">
    <property type="entry name" value="GDSL"/>
</dbReference>
<dbReference type="InterPro" id="IPR011707">
    <property type="entry name" value="Cu-oxidase-like_N"/>
</dbReference>
<keyword evidence="3" id="KW-0325">Glycoprotein</keyword>
<evidence type="ECO:0008006" key="10">
    <source>
        <dbReference type="Google" id="ProtNLM"/>
    </source>
</evidence>
<name>A0A7J6EIS0_CANSA</name>
<dbReference type="InterPro" id="IPR036514">
    <property type="entry name" value="SGNH_hydro_sf"/>
</dbReference>
<dbReference type="GO" id="GO:0016491">
    <property type="term" value="F:oxidoreductase activity"/>
    <property type="evidence" value="ECO:0007669"/>
    <property type="project" value="InterPro"/>
</dbReference>
<gene>
    <name evidence="8" type="ORF">F8388_007146</name>
</gene>
<comment type="similarity">
    <text evidence="2">Belongs to the multicopper oxidase family.</text>
</comment>
<dbReference type="InterPro" id="IPR045087">
    <property type="entry name" value="Cu-oxidase_fam"/>
</dbReference>
<keyword evidence="4" id="KW-0732">Signal</keyword>
<dbReference type="InterPro" id="IPR008972">
    <property type="entry name" value="Cupredoxin"/>
</dbReference>
<protein>
    <recommendedName>
        <fullName evidence="10">L-ascorbate oxidase</fullName>
    </recommendedName>
</protein>
<feature type="domain" description="Plastocyanin-like" evidence="5">
    <location>
        <begin position="674"/>
        <end position="810"/>
    </location>
</feature>
<organism evidence="8 9">
    <name type="scientific">Cannabis sativa</name>
    <name type="common">Hemp</name>
    <name type="synonym">Marijuana</name>
    <dbReference type="NCBI Taxonomy" id="3483"/>
    <lineage>
        <taxon>Eukaryota</taxon>
        <taxon>Viridiplantae</taxon>
        <taxon>Streptophyta</taxon>
        <taxon>Embryophyta</taxon>
        <taxon>Tracheophyta</taxon>
        <taxon>Spermatophyta</taxon>
        <taxon>Magnoliopsida</taxon>
        <taxon>eudicotyledons</taxon>
        <taxon>Gunneridae</taxon>
        <taxon>Pentapetalae</taxon>
        <taxon>rosids</taxon>
        <taxon>fabids</taxon>
        <taxon>Rosales</taxon>
        <taxon>Cannabaceae</taxon>
        <taxon>Cannabis</taxon>
    </lineage>
</organism>
<reference evidence="8 9" key="1">
    <citation type="journal article" date="2020" name="bioRxiv">
        <title>Sequence and annotation of 42 cannabis genomes reveals extensive copy number variation in cannabinoid synthesis and pathogen resistance genes.</title>
        <authorList>
            <person name="Mckernan K.J."/>
            <person name="Helbert Y."/>
            <person name="Kane L.T."/>
            <person name="Ebling H."/>
            <person name="Zhang L."/>
            <person name="Liu B."/>
            <person name="Eaton Z."/>
            <person name="Mclaughlin S."/>
            <person name="Kingan S."/>
            <person name="Baybayan P."/>
            <person name="Concepcion G."/>
            <person name="Jordan M."/>
            <person name="Riva A."/>
            <person name="Barbazuk W."/>
            <person name="Harkins T."/>
        </authorList>
    </citation>
    <scope>NUCLEOTIDE SEQUENCE [LARGE SCALE GENOMIC DNA]</scope>
    <source>
        <strain evidence="9">cv. Jamaican Lion 4</strain>
        <tissue evidence="8">Leaf</tissue>
    </source>
</reference>